<dbReference type="Gene3D" id="1.10.10.10">
    <property type="entry name" value="Winged helix-like DNA-binding domain superfamily/Winged helix DNA-binding domain"/>
    <property type="match status" value="1"/>
</dbReference>
<dbReference type="EMBL" id="CAJZAG010000020">
    <property type="protein sequence ID" value="CAG9186754.1"/>
    <property type="molecule type" value="Genomic_DNA"/>
</dbReference>
<dbReference type="InterPro" id="IPR011991">
    <property type="entry name" value="ArsR-like_HTH"/>
</dbReference>
<dbReference type="PROSITE" id="PS51118">
    <property type="entry name" value="HTH_HXLR"/>
    <property type="match status" value="1"/>
</dbReference>
<name>A0ABN7ZLN4_9BURK</name>
<protein>
    <recommendedName>
        <fullName evidence="4">HTH hxlR-type domain-containing protein</fullName>
    </recommendedName>
</protein>
<evidence type="ECO:0000256" key="1">
    <source>
        <dbReference type="ARBA" id="ARBA00023015"/>
    </source>
</evidence>
<dbReference type="SUPFAM" id="SSF46785">
    <property type="entry name" value="Winged helix' DNA-binding domain"/>
    <property type="match status" value="1"/>
</dbReference>
<organism evidence="5 6">
    <name type="scientific">Cupriavidus pampae</name>
    <dbReference type="NCBI Taxonomy" id="659251"/>
    <lineage>
        <taxon>Bacteria</taxon>
        <taxon>Pseudomonadati</taxon>
        <taxon>Pseudomonadota</taxon>
        <taxon>Betaproteobacteria</taxon>
        <taxon>Burkholderiales</taxon>
        <taxon>Burkholderiaceae</taxon>
        <taxon>Cupriavidus</taxon>
    </lineage>
</organism>
<evidence type="ECO:0000259" key="4">
    <source>
        <dbReference type="PROSITE" id="PS51118"/>
    </source>
</evidence>
<dbReference type="PANTHER" id="PTHR33204:SF18">
    <property type="entry name" value="TRANSCRIPTIONAL REGULATORY PROTEIN"/>
    <property type="match status" value="1"/>
</dbReference>
<comment type="caution">
    <text evidence="5">The sequence shown here is derived from an EMBL/GenBank/DDBJ whole genome shotgun (WGS) entry which is preliminary data.</text>
</comment>
<keyword evidence="3" id="KW-0804">Transcription</keyword>
<dbReference type="InterPro" id="IPR002577">
    <property type="entry name" value="HTH_HxlR"/>
</dbReference>
<evidence type="ECO:0000256" key="2">
    <source>
        <dbReference type="ARBA" id="ARBA00023125"/>
    </source>
</evidence>
<feature type="domain" description="HTH hxlR-type" evidence="4">
    <location>
        <begin position="11"/>
        <end position="108"/>
    </location>
</feature>
<keyword evidence="2" id="KW-0238">DNA-binding</keyword>
<evidence type="ECO:0000313" key="5">
    <source>
        <dbReference type="EMBL" id="CAG9186754.1"/>
    </source>
</evidence>
<dbReference type="CDD" id="cd00090">
    <property type="entry name" value="HTH_ARSR"/>
    <property type="match status" value="1"/>
</dbReference>
<dbReference type="InterPro" id="IPR036388">
    <property type="entry name" value="WH-like_DNA-bd_sf"/>
</dbReference>
<keyword evidence="1" id="KW-0805">Transcription regulation</keyword>
<keyword evidence="6" id="KW-1185">Reference proteome</keyword>
<evidence type="ECO:0000256" key="3">
    <source>
        <dbReference type="ARBA" id="ARBA00023163"/>
    </source>
</evidence>
<dbReference type="InterPro" id="IPR036390">
    <property type="entry name" value="WH_DNA-bd_sf"/>
</dbReference>
<accession>A0ABN7ZLN4</accession>
<dbReference type="Pfam" id="PF01638">
    <property type="entry name" value="HxlR"/>
    <property type="match status" value="1"/>
</dbReference>
<sequence length="174" mass="19276">MASTDFSAMPCPIARALSVLGERWAMLILREAFYGSTRFDEFERRLGIAPNILSNRLKALVEHGLLDRTHTPGGGARHVYQLTESGREFFPVFVSLKGWADRWRATEHGPLTILIDGQDGSEIAPPRLLRRDGSEITLGDVEIVPGPGAKVFRHELERFNDTAAVAAAFTTDDE</sequence>
<reference evidence="5 6" key="1">
    <citation type="submission" date="2021-08" db="EMBL/GenBank/DDBJ databases">
        <authorList>
            <person name="Peeters C."/>
        </authorList>
    </citation>
    <scope>NUCLEOTIDE SEQUENCE [LARGE SCALE GENOMIC DNA]</scope>
    <source>
        <strain evidence="5 6">LMG 32289</strain>
    </source>
</reference>
<gene>
    <name evidence="5" type="ORF">LMG32289_06600</name>
</gene>
<dbReference type="RefSeq" id="WP_223995759.1">
    <property type="nucleotide sequence ID" value="NZ_CAJZAG010000020.1"/>
</dbReference>
<evidence type="ECO:0000313" key="6">
    <source>
        <dbReference type="Proteomes" id="UP000706525"/>
    </source>
</evidence>
<dbReference type="Proteomes" id="UP000706525">
    <property type="component" value="Unassembled WGS sequence"/>
</dbReference>
<dbReference type="PANTHER" id="PTHR33204">
    <property type="entry name" value="TRANSCRIPTIONAL REGULATOR, MARR FAMILY"/>
    <property type="match status" value="1"/>
</dbReference>
<proteinExistence type="predicted"/>